<proteinExistence type="predicted"/>
<evidence type="ECO:0000313" key="1">
    <source>
        <dbReference type="EMBL" id="EEG27681.1"/>
    </source>
</evidence>
<gene>
    <name evidence="1" type="ORF">CORMATOL_00778</name>
</gene>
<dbReference type="HOGENOM" id="CLU_2022844_0_0_11"/>
<comment type="caution">
    <text evidence="1">The sequence shown here is derived from an EMBL/GenBank/DDBJ whole genome shotgun (WGS) entry which is preliminary data.</text>
</comment>
<dbReference type="EMBL" id="ACEB01000008">
    <property type="protein sequence ID" value="EEG27681.1"/>
    <property type="molecule type" value="Genomic_DNA"/>
</dbReference>
<reference evidence="1 2" key="1">
    <citation type="submission" date="2009-01" db="EMBL/GenBank/DDBJ databases">
        <authorList>
            <person name="Fulton L."/>
            <person name="Clifton S."/>
            <person name="Chinwalla A.T."/>
            <person name="Mitreva M."/>
            <person name="Sodergren E."/>
            <person name="Weinstock G."/>
            <person name="Clifton S."/>
            <person name="Dooling D.J."/>
            <person name="Fulton B."/>
            <person name="Minx P."/>
            <person name="Pepin K.H."/>
            <person name="Johnson M."/>
            <person name="Bhonagiri V."/>
            <person name="Nash W.E."/>
            <person name="Mardis E.R."/>
            <person name="Wilson R.K."/>
        </authorList>
    </citation>
    <scope>NUCLEOTIDE SEQUENCE [LARGE SCALE GENOMIC DNA]</scope>
    <source>
        <strain evidence="1 2">ATCC 33806</strain>
    </source>
</reference>
<dbReference type="Proteomes" id="UP000006247">
    <property type="component" value="Unassembled WGS sequence"/>
</dbReference>
<evidence type="ECO:0000313" key="2">
    <source>
        <dbReference type="Proteomes" id="UP000006247"/>
    </source>
</evidence>
<dbReference type="AlphaFoldDB" id="C0E1C7"/>
<organism evidence="1 2">
    <name type="scientific">Corynebacterium matruchotii ATCC 33806</name>
    <dbReference type="NCBI Taxonomy" id="566549"/>
    <lineage>
        <taxon>Bacteria</taxon>
        <taxon>Bacillati</taxon>
        <taxon>Actinomycetota</taxon>
        <taxon>Actinomycetes</taxon>
        <taxon>Mycobacteriales</taxon>
        <taxon>Corynebacteriaceae</taxon>
        <taxon>Corynebacterium</taxon>
    </lineage>
</organism>
<sequence length="122" mass="13828">MELGFYCWALLPLRGEARQAQYQEYVWALSDDLHFTQSAHAVVVLKQAGKVWHNVRIRSSGRCECAGITPQVDWRRPCKKVDIIALGRQTIFVPAGAHAHLGWVSGPRASQKCEDWCLRVII</sequence>
<protein>
    <submittedName>
        <fullName evidence="1">Uncharacterized protein</fullName>
    </submittedName>
</protein>
<accession>C0E1C7</accession>
<name>C0E1C7_9CORY</name>